<dbReference type="Proteomes" id="UP000192727">
    <property type="component" value="Chromosome"/>
</dbReference>
<dbReference type="PANTHER" id="PTHR48108">
    <property type="entry name" value="CBS DOMAIN-CONTAINING PROTEIN CBSX2, CHLOROPLASTIC"/>
    <property type="match status" value="1"/>
</dbReference>
<reference evidence="4 5" key="1">
    <citation type="submission" date="2017-03" db="EMBL/GenBank/DDBJ databases">
        <title>Paenibacillus larvae genome sequencing.</title>
        <authorList>
            <person name="Dingman D.W."/>
        </authorList>
    </citation>
    <scope>NUCLEOTIDE SEQUENCE [LARGE SCALE GENOMIC DNA]</scope>
    <source>
        <strain evidence="4 5">SAG 10367</strain>
    </source>
</reference>
<evidence type="ECO:0000313" key="5">
    <source>
        <dbReference type="Proteomes" id="UP000192727"/>
    </source>
</evidence>
<dbReference type="Gene3D" id="1.10.10.10">
    <property type="entry name" value="Winged helix-like DNA-binding domain superfamily/Winged helix DNA-binding domain"/>
    <property type="match status" value="1"/>
</dbReference>
<dbReference type="PROSITE" id="PS51371">
    <property type="entry name" value="CBS"/>
    <property type="match status" value="2"/>
</dbReference>
<dbReference type="InterPro" id="IPR036390">
    <property type="entry name" value="WH_DNA-bd_sf"/>
</dbReference>
<dbReference type="Pfam" id="PF08279">
    <property type="entry name" value="HTH_11"/>
    <property type="match status" value="1"/>
</dbReference>
<protein>
    <submittedName>
        <fullName evidence="4">Histidine kinase</fullName>
    </submittedName>
</protein>
<dbReference type="Gene3D" id="3.10.580.10">
    <property type="entry name" value="CBS-domain"/>
    <property type="match status" value="1"/>
</dbReference>
<dbReference type="Pfam" id="PF00571">
    <property type="entry name" value="CBS"/>
    <property type="match status" value="2"/>
</dbReference>
<dbReference type="EMBL" id="CP020557">
    <property type="protein sequence ID" value="ARF70068.1"/>
    <property type="molecule type" value="Genomic_DNA"/>
</dbReference>
<feature type="domain" description="CBS" evidence="3">
    <location>
        <begin position="139"/>
        <end position="207"/>
    </location>
</feature>
<name>A0A1V0UYF4_9BACL</name>
<dbReference type="AlphaFoldDB" id="A0A1V0UYF4"/>
<dbReference type="SUPFAM" id="SSF46785">
    <property type="entry name" value="Winged helix' DNA-binding domain"/>
    <property type="match status" value="1"/>
</dbReference>
<gene>
    <name evidence="4" type="ORF">B7C51_22800</name>
</gene>
<evidence type="ECO:0000256" key="1">
    <source>
        <dbReference type="ARBA" id="ARBA00022737"/>
    </source>
</evidence>
<keyword evidence="4" id="KW-0418">Kinase</keyword>
<dbReference type="SUPFAM" id="SSF54631">
    <property type="entry name" value="CBS-domain pair"/>
    <property type="match status" value="1"/>
</dbReference>
<dbReference type="InterPro" id="IPR051462">
    <property type="entry name" value="CBS_domain-containing"/>
</dbReference>
<dbReference type="InterPro" id="IPR036388">
    <property type="entry name" value="WH-like_DNA-bd_sf"/>
</dbReference>
<dbReference type="InterPro" id="IPR046342">
    <property type="entry name" value="CBS_dom_sf"/>
</dbReference>
<dbReference type="CDD" id="cd04617">
    <property type="entry name" value="CBS_pair_CcpN"/>
    <property type="match status" value="1"/>
</dbReference>
<feature type="domain" description="CBS" evidence="3">
    <location>
        <begin position="73"/>
        <end position="131"/>
    </location>
</feature>
<evidence type="ECO:0000256" key="2">
    <source>
        <dbReference type="PROSITE-ProRule" id="PRU00703"/>
    </source>
</evidence>
<keyword evidence="4" id="KW-0808">Transferase</keyword>
<keyword evidence="1" id="KW-0677">Repeat</keyword>
<organism evidence="4 5">
    <name type="scientific">Paenibacillus larvae subsp. pulvifaciens</name>
    <dbReference type="NCBI Taxonomy" id="1477"/>
    <lineage>
        <taxon>Bacteria</taxon>
        <taxon>Bacillati</taxon>
        <taxon>Bacillota</taxon>
        <taxon>Bacilli</taxon>
        <taxon>Bacillales</taxon>
        <taxon>Paenibacillaceae</taxon>
        <taxon>Paenibacillus</taxon>
    </lineage>
</organism>
<evidence type="ECO:0000259" key="3">
    <source>
        <dbReference type="PROSITE" id="PS51371"/>
    </source>
</evidence>
<dbReference type="SMART" id="SM00116">
    <property type="entry name" value="CBS"/>
    <property type="match status" value="2"/>
</dbReference>
<dbReference type="GO" id="GO:0016301">
    <property type="term" value="F:kinase activity"/>
    <property type="evidence" value="ECO:0007669"/>
    <property type="project" value="UniProtKB-KW"/>
</dbReference>
<accession>A0A1V0UYF4</accession>
<evidence type="ECO:0000313" key="4">
    <source>
        <dbReference type="EMBL" id="ARF70068.1"/>
    </source>
</evidence>
<proteinExistence type="predicted"/>
<keyword evidence="2" id="KW-0129">CBS domain</keyword>
<dbReference type="PANTHER" id="PTHR48108:SF32">
    <property type="entry name" value="TRANSCRIPTIONAL REPRESSOR CCPN"/>
    <property type="match status" value="1"/>
</dbReference>
<sequence length="209" mass="22487">MEIVELVKQNAPITGDQIAEMLGLSKPTIRSDLSVLVMLGYLDAKPKVGYFPGKAMAPEGQMAKRLLSLKVKDIQGVPVIMRDTATVQEAVVTLFLENVGSVIVADENGTLQGVISRKDLLKVTLGNPSASSMLISLVMTRHPNIVTANEEESVLDAARKMITHQIDSLPVLRVTSQNGIKRQEVVGRVTKTSMTNVLVELAQGLETGG</sequence>
<dbReference type="InterPro" id="IPR013196">
    <property type="entry name" value="HTH_11"/>
</dbReference>
<dbReference type="InterPro" id="IPR000644">
    <property type="entry name" value="CBS_dom"/>
</dbReference>
<dbReference type="RefSeq" id="WP_083041335.1">
    <property type="nucleotide sequence ID" value="NZ_CP020557.1"/>
</dbReference>